<organism evidence="2 3">
    <name type="scientific">Roseimicrobium gellanilyticum</name>
    <dbReference type="NCBI Taxonomy" id="748857"/>
    <lineage>
        <taxon>Bacteria</taxon>
        <taxon>Pseudomonadati</taxon>
        <taxon>Verrucomicrobiota</taxon>
        <taxon>Verrucomicrobiia</taxon>
        <taxon>Verrucomicrobiales</taxon>
        <taxon>Verrucomicrobiaceae</taxon>
        <taxon>Roseimicrobium</taxon>
    </lineage>
</organism>
<dbReference type="RefSeq" id="WP_113958595.1">
    <property type="nucleotide sequence ID" value="NZ_QNRR01000003.1"/>
</dbReference>
<dbReference type="PANTHER" id="PTHR33221:SF5">
    <property type="entry name" value="HTH-TYPE TRANSCRIPTIONAL REGULATOR ISCR"/>
    <property type="match status" value="1"/>
</dbReference>
<keyword evidence="3" id="KW-1185">Reference proteome</keyword>
<dbReference type="GO" id="GO:0005829">
    <property type="term" value="C:cytosol"/>
    <property type="evidence" value="ECO:0007669"/>
    <property type="project" value="TreeGrafter"/>
</dbReference>
<dbReference type="InterPro" id="IPR000944">
    <property type="entry name" value="Tscrpt_reg_Rrf2"/>
</dbReference>
<dbReference type="AlphaFoldDB" id="A0A366HPY4"/>
<evidence type="ECO:0000256" key="1">
    <source>
        <dbReference type="ARBA" id="ARBA00023125"/>
    </source>
</evidence>
<dbReference type="Gene3D" id="1.10.10.10">
    <property type="entry name" value="Winged helix-like DNA-binding domain superfamily/Winged helix DNA-binding domain"/>
    <property type="match status" value="1"/>
</dbReference>
<evidence type="ECO:0000313" key="3">
    <source>
        <dbReference type="Proteomes" id="UP000253426"/>
    </source>
</evidence>
<dbReference type="OrthoDB" id="9808360at2"/>
<accession>A0A366HPY4</accession>
<dbReference type="EMBL" id="QNRR01000003">
    <property type="protein sequence ID" value="RBP45174.1"/>
    <property type="molecule type" value="Genomic_DNA"/>
</dbReference>
<dbReference type="Proteomes" id="UP000253426">
    <property type="component" value="Unassembled WGS sequence"/>
</dbReference>
<dbReference type="GO" id="GO:0003700">
    <property type="term" value="F:DNA-binding transcription factor activity"/>
    <property type="evidence" value="ECO:0007669"/>
    <property type="project" value="TreeGrafter"/>
</dbReference>
<reference evidence="2 3" key="1">
    <citation type="submission" date="2018-06" db="EMBL/GenBank/DDBJ databases">
        <title>Genomic Encyclopedia of Type Strains, Phase IV (KMG-IV): sequencing the most valuable type-strain genomes for metagenomic binning, comparative biology and taxonomic classification.</title>
        <authorList>
            <person name="Goeker M."/>
        </authorList>
    </citation>
    <scope>NUCLEOTIDE SEQUENCE [LARGE SCALE GENOMIC DNA]</scope>
    <source>
        <strain evidence="2 3">DSM 25532</strain>
    </source>
</reference>
<dbReference type="PANTHER" id="PTHR33221">
    <property type="entry name" value="WINGED HELIX-TURN-HELIX TRANSCRIPTIONAL REGULATOR, RRF2 FAMILY"/>
    <property type="match status" value="1"/>
</dbReference>
<evidence type="ECO:0000313" key="2">
    <source>
        <dbReference type="EMBL" id="RBP45174.1"/>
    </source>
</evidence>
<name>A0A366HPY4_9BACT</name>
<dbReference type="InterPro" id="IPR036388">
    <property type="entry name" value="WH-like_DNA-bd_sf"/>
</dbReference>
<dbReference type="PROSITE" id="PS51197">
    <property type="entry name" value="HTH_RRF2_2"/>
    <property type="match status" value="1"/>
</dbReference>
<dbReference type="GO" id="GO:0003677">
    <property type="term" value="F:DNA binding"/>
    <property type="evidence" value="ECO:0007669"/>
    <property type="project" value="UniProtKB-KW"/>
</dbReference>
<keyword evidence="1" id="KW-0238">DNA-binding</keyword>
<dbReference type="InterPro" id="IPR036390">
    <property type="entry name" value="WH_DNA-bd_sf"/>
</dbReference>
<gene>
    <name evidence="2" type="ORF">DES53_103171</name>
</gene>
<dbReference type="NCBIfam" id="TIGR00738">
    <property type="entry name" value="rrf2_super"/>
    <property type="match status" value="1"/>
</dbReference>
<comment type="caution">
    <text evidence="2">The sequence shown here is derived from an EMBL/GenBank/DDBJ whole genome shotgun (WGS) entry which is preliminary data.</text>
</comment>
<proteinExistence type="predicted"/>
<dbReference type="SUPFAM" id="SSF46785">
    <property type="entry name" value="Winged helix' DNA-binding domain"/>
    <property type="match status" value="1"/>
</dbReference>
<dbReference type="Pfam" id="PF02082">
    <property type="entry name" value="Rrf2"/>
    <property type="match status" value="1"/>
</dbReference>
<protein>
    <submittedName>
        <fullName evidence="2">BadM/Rrf2 family transcriptional regulator</fullName>
    </submittedName>
</protein>
<sequence length="194" mass="21798">MKLTKKGEYALRTLIQLGIAERLGRDVVSVSDLSDSENLPYKFIENILQELRRHGYVESKRGKEGGARLARPMKEITIGEVVRLIDGRLAPIGCASETDYSRCTCPDETHCGLRMMMIDVRNAIARILDKYTLADVVSVTLRKMERDGVAMPYAVPEKNLRKKTNARVTKPKRVKHADPLDGFLSLLTSSQPQL</sequence>